<name>A0A3N1XKD1_9FIRM</name>
<dbReference type="OrthoDB" id="9776218at2"/>
<keyword evidence="4 5" id="KW-0472">Membrane</keyword>
<evidence type="ECO:0000256" key="4">
    <source>
        <dbReference type="ARBA" id="ARBA00023136"/>
    </source>
</evidence>
<gene>
    <name evidence="7" type="ORF">EDD66_10767</name>
</gene>
<evidence type="ECO:0000313" key="8">
    <source>
        <dbReference type="Proteomes" id="UP000273083"/>
    </source>
</evidence>
<organism evidence="7 8">
    <name type="scientific">Mobilisporobacter senegalensis</name>
    <dbReference type="NCBI Taxonomy" id="1329262"/>
    <lineage>
        <taxon>Bacteria</taxon>
        <taxon>Bacillati</taxon>
        <taxon>Bacillota</taxon>
        <taxon>Clostridia</taxon>
        <taxon>Lachnospirales</taxon>
        <taxon>Lachnospiraceae</taxon>
        <taxon>Mobilisporobacter</taxon>
    </lineage>
</organism>
<dbReference type="InterPro" id="IPR013525">
    <property type="entry name" value="ABC2_TM"/>
</dbReference>
<feature type="transmembrane region" description="Helical" evidence="5">
    <location>
        <begin position="109"/>
        <end position="134"/>
    </location>
</feature>
<dbReference type="GO" id="GO:0043190">
    <property type="term" value="C:ATP-binding cassette (ABC) transporter complex"/>
    <property type="evidence" value="ECO:0007669"/>
    <property type="project" value="InterPro"/>
</dbReference>
<comment type="similarity">
    <text evidence="5">Belongs to the ABC-2 integral membrane protein family.</text>
</comment>
<evidence type="ECO:0000256" key="1">
    <source>
        <dbReference type="ARBA" id="ARBA00004141"/>
    </source>
</evidence>
<sequence length="269" mass="30903">MRAFIKTLLAEIKKQHKNYFHSKIIYISLFLWPLLSFITTYYSFQTFDLMKSNVIYITQGNVIIYLLIGYMVMSFFRSLVQSAWNFSFERVSGTLELIYLSPTNRAAVLLGNAVASLFESIIVMLVFSVFMLILKKEEINANVIPCVVLFLIIMVMASLWGMFLNSIFLFSRDSGFLFTILEEPMEIFSGVKVPTELFPVWAKVLSVIFPLTYAIEGTRRVLLLGSSLYDIRNLIFISLIIISILISSIMIIINKVEKHTRMTGNLTLF</sequence>
<dbReference type="InterPro" id="IPR000412">
    <property type="entry name" value="ABC_2_transport"/>
</dbReference>
<feature type="domain" description="ABC transmembrane type-2" evidence="6">
    <location>
        <begin position="24"/>
        <end position="255"/>
    </location>
</feature>
<evidence type="ECO:0000259" key="6">
    <source>
        <dbReference type="PROSITE" id="PS51012"/>
    </source>
</evidence>
<dbReference type="PROSITE" id="PS51012">
    <property type="entry name" value="ABC_TM2"/>
    <property type="match status" value="1"/>
</dbReference>
<keyword evidence="5" id="KW-1003">Cell membrane</keyword>
<dbReference type="PANTHER" id="PTHR43229">
    <property type="entry name" value="NODULATION PROTEIN J"/>
    <property type="match status" value="1"/>
</dbReference>
<comment type="subcellular location">
    <subcellularLocation>
        <location evidence="5">Cell membrane</location>
        <topology evidence="5">Multi-pass membrane protein</topology>
    </subcellularLocation>
    <subcellularLocation>
        <location evidence="1">Membrane</location>
        <topology evidence="1">Multi-pass membrane protein</topology>
    </subcellularLocation>
</comment>
<dbReference type="EMBL" id="RJVG01000007">
    <property type="protein sequence ID" value="ROR27153.1"/>
    <property type="molecule type" value="Genomic_DNA"/>
</dbReference>
<dbReference type="AlphaFoldDB" id="A0A3N1XKD1"/>
<comment type="caution">
    <text evidence="5">Lacks conserved residue(s) required for the propagation of feature annotation.</text>
</comment>
<dbReference type="Proteomes" id="UP000273083">
    <property type="component" value="Unassembled WGS sequence"/>
</dbReference>
<evidence type="ECO:0000256" key="5">
    <source>
        <dbReference type="RuleBase" id="RU361157"/>
    </source>
</evidence>
<keyword evidence="2 5" id="KW-0812">Transmembrane</keyword>
<dbReference type="Pfam" id="PF01061">
    <property type="entry name" value="ABC2_membrane"/>
    <property type="match status" value="1"/>
</dbReference>
<evidence type="ECO:0000256" key="2">
    <source>
        <dbReference type="ARBA" id="ARBA00022692"/>
    </source>
</evidence>
<keyword evidence="3 5" id="KW-1133">Transmembrane helix</keyword>
<comment type="caution">
    <text evidence="7">The sequence shown here is derived from an EMBL/GenBank/DDBJ whole genome shotgun (WGS) entry which is preliminary data.</text>
</comment>
<dbReference type="InterPro" id="IPR047817">
    <property type="entry name" value="ABC2_TM_bact-type"/>
</dbReference>
<protein>
    <recommendedName>
        <fullName evidence="5">Transport permease protein</fullName>
    </recommendedName>
</protein>
<feature type="transmembrane region" description="Helical" evidence="5">
    <location>
        <begin position="24"/>
        <end position="42"/>
    </location>
</feature>
<proteinExistence type="inferred from homology"/>
<accession>A0A3N1XKD1</accession>
<feature type="transmembrane region" description="Helical" evidence="5">
    <location>
        <begin position="146"/>
        <end position="170"/>
    </location>
</feature>
<dbReference type="PIRSF" id="PIRSF006648">
    <property type="entry name" value="DrrB"/>
    <property type="match status" value="1"/>
</dbReference>
<dbReference type="PANTHER" id="PTHR43229:SF6">
    <property type="entry name" value="ABC-TYPE MULTIDRUG TRANSPORT SYSTEM, PERMEASE COMPONENT"/>
    <property type="match status" value="1"/>
</dbReference>
<dbReference type="InterPro" id="IPR051784">
    <property type="entry name" value="Nod_factor_ABC_transporter"/>
</dbReference>
<reference evidence="7 8" key="1">
    <citation type="submission" date="2018-11" db="EMBL/GenBank/DDBJ databases">
        <title>Genomic Encyclopedia of Type Strains, Phase IV (KMG-IV): sequencing the most valuable type-strain genomes for metagenomic binning, comparative biology and taxonomic classification.</title>
        <authorList>
            <person name="Goeker M."/>
        </authorList>
    </citation>
    <scope>NUCLEOTIDE SEQUENCE [LARGE SCALE GENOMIC DNA]</scope>
    <source>
        <strain evidence="7 8">DSM 26537</strain>
    </source>
</reference>
<evidence type="ECO:0000256" key="3">
    <source>
        <dbReference type="ARBA" id="ARBA00022989"/>
    </source>
</evidence>
<dbReference type="RefSeq" id="WP_123609850.1">
    <property type="nucleotide sequence ID" value="NZ_RJVG01000007.1"/>
</dbReference>
<evidence type="ECO:0000313" key="7">
    <source>
        <dbReference type="EMBL" id="ROR27153.1"/>
    </source>
</evidence>
<feature type="transmembrane region" description="Helical" evidence="5">
    <location>
        <begin position="54"/>
        <end position="76"/>
    </location>
</feature>
<dbReference type="GO" id="GO:0140359">
    <property type="term" value="F:ABC-type transporter activity"/>
    <property type="evidence" value="ECO:0007669"/>
    <property type="project" value="InterPro"/>
</dbReference>
<keyword evidence="8" id="KW-1185">Reference proteome</keyword>
<feature type="transmembrane region" description="Helical" evidence="5">
    <location>
        <begin position="234"/>
        <end position="253"/>
    </location>
</feature>
<keyword evidence="5" id="KW-0813">Transport</keyword>